<name>A0A1G4BML3_9PEZI</name>
<proteinExistence type="predicted"/>
<comment type="caution">
    <text evidence="2">The sequence shown here is derived from an EMBL/GenBank/DDBJ whole genome shotgun (WGS) entry which is preliminary data.</text>
</comment>
<sequence length="89" mass="9859">MPRPNFGSRYRLRAWSKSCYGFSPSYSTGFDRRDLQLHLGGKAEPRIDGRPNGSAQGNPRGPLCGSACQNPPRSIRCGCGVRHRYFACP</sequence>
<dbReference type="EMBL" id="MJBS01000011">
    <property type="protein sequence ID" value="OHF02702.1"/>
    <property type="molecule type" value="Genomic_DNA"/>
</dbReference>
<gene>
    <name evidence="2" type="ORF">CORC01_02098</name>
</gene>
<organism evidence="2 3">
    <name type="scientific">Colletotrichum orchidophilum</name>
    <dbReference type="NCBI Taxonomy" id="1209926"/>
    <lineage>
        <taxon>Eukaryota</taxon>
        <taxon>Fungi</taxon>
        <taxon>Dikarya</taxon>
        <taxon>Ascomycota</taxon>
        <taxon>Pezizomycotina</taxon>
        <taxon>Sordariomycetes</taxon>
        <taxon>Hypocreomycetidae</taxon>
        <taxon>Glomerellales</taxon>
        <taxon>Glomerellaceae</taxon>
        <taxon>Colletotrichum</taxon>
    </lineage>
</organism>
<keyword evidence="3" id="KW-1185">Reference proteome</keyword>
<feature type="region of interest" description="Disordered" evidence="1">
    <location>
        <begin position="42"/>
        <end position="63"/>
    </location>
</feature>
<dbReference type="GeneID" id="34555260"/>
<protein>
    <submittedName>
        <fullName evidence="2">Uncharacterized protein</fullName>
    </submittedName>
</protein>
<accession>A0A1G4BML3</accession>
<evidence type="ECO:0000313" key="2">
    <source>
        <dbReference type="EMBL" id="OHF02702.1"/>
    </source>
</evidence>
<dbReference type="AlphaFoldDB" id="A0A1G4BML3"/>
<dbReference type="RefSeq" id="XP_022479841.1">
    <property type="nucleotide sequence ID" value="XM_022613750.1"/>
</dbReference>
<dbReference type="Proteomes" id="UP000176998">
    <property type="component" value="Unassembled WGS sequence"/>
</dbReference>
<evidence type="ECO:0000313" key="3">
    <source>
        <dbReference type="Proteomes" id="UP000176998"/>
    </source>
</evidence>
<evidence type="ECO:0000256" key="1">
    <source>
        <dbReference type="SAM" id="MobiDB-lite"/>
    </source>
</evidence>
<reference evidence="2 3" key="1">
    <citation type="submission" date="2016-09" db="EMBL/GenBank/DDBJ databases">
        <authorList>
            <person name="Capua I."/>
            <person name="De Benedictis P."/>
            <person name="Joannis T."/>
            <person name="Lombin L.H."/>
            <person name="Cattoli G."/>
        </authorList>
    </citation>
    <scope>NUCLEOTIDE SEQUENCE [LARGE SCALE GENOMIC DNA]</scope>
    <source>
        <strain evidence="2 3">IMI 309357</strain>
    </source>
</reference>